<gene>
    <name evidence="1" type="ORF">UR96_C0005G0037</name>
</gene>
<dbReference type="AlphaFoldDB" id="A0A0G0DH98"/>
<dbReference type="EMBL" id="LBRE01000005">
    <property type="protein sequence ID" value="KKP92798.1"/>
    <property type="molecule type" value="Genomic_DNA"/>
</dbReference>
<reference evidence="1 2" key="1">
    <citation type="journal article" date="2015" name="Nature">
        <title>rRNA introns, odd ribosomes, and small enigmatic genomes across a large radiation of phyla.</title>
        <authorList>
            <person name="Brown C.T."/>
            <person name="Hug L.A."/>
            <person name="Thomas B.C."/>
            <person name="Sharon I."/>
            <person name="Castelle C.J."/>
            <person name="Singh A."/>
            <person name="Wilkins M.J."/>
            <person name="Williams K.H."/>
            <person name="Banfield J.F."/>
        </authorList>
    </citation>
    <scope>NUCLEOTIDE SEQUENCE [LARGE SCALE GENOMIC DNA]</scope>
</reference>
<comment type="caution">
    <text evidence="1">The sequence shown here is derived from an EMBL/GenBank/DDBJ whole genome shotgun (WGS) entry which is preliminary data.</text>
</comment>
<dbReference type="Proteomes" id="UP000034140">
    <property type="component" value="Unassembled WGS sequence"/>
</dbReference>
<evidence type="ECO:0000313" key="1">
    <source>
        <dbReference type="EMBL" id="KKP92798.1"/>
    </source>
</evidence>
<evidence type="ECO:0000313" key="2">
    <source>
        <dbReference type="Proteomes" id="UP000034140"/>
    </source>
</evidence>
<name>A0A0G0DH98_9BACT</name>
<sequence length="169" mass="19616">MELIYTTRERVYNYGLMIEVNEQLNYDPDLEAEYLDNTLILSGLKDIHFANEEEFLNKPTVFYAEIIPSEYSLEIYNRFFYIFNSQLSFFPKIAIDISHTDTGLLSMNIGCDCCAITFEIDTNSRSGIVKHREALKKAKPVSSWEEYPHKDIFLLGKAVFDNYFEGNGC</sequence>
<proteinExistence type="predicted"/>
<protein>
    <submittedName>
        <fullName evidence="1">Uncharacterized protein</fullName>
    </submittedName>
</protein>
<accession>A0A0G0DH98</accession>
<organism evidence="1 2">
    <name type="scientific">candidate division WS6 bacterium GW2011_GWC1_36_11</name>
    <dbReference type="NCBI Taxonomy" id="1619090"/>
    <lineage>
        <taxon>Bacteria</taxon>
        <taxon>Candidatus Dojkabacteria</taxon>
    </lineage>
</organism>